<dbReference type="RefSeq" id="WP_285972776.1">
    <property type="nucleotide sequence ID" value="NZ_CP127294.1"/>
</dbReference>
<dbReference type="Pfam" id="PF14525">
    <property type="entry name" value="AraC_binding_2"/>
    <property type="match status" value="1"/>
</dbReference>
<evidence type="ECO:0000313" key="6">
    <source>
        <dbReference type="EMBL" id="WIX82200.1"/>
    </source>
</evidence>
<evidence type="ECO:0000256" key="3">
    <source>
        <dbReference type="ARBA" id="ARBA00023159"/>
    </source>
</evidence>
<feature type="domain" description="HTH araC/xylS-type" evidence="5">
    <location>
        <begin position="219"/>
        <end position="318"/>
    </location>
</feature>
<keyword evidence="1" id="KW-0805">Transcription regulation</keyword>
<dbReference type="PANTHER" id="PTHR46796">
    <property type="entry name" value="HTH-TYPE TRANSCRIPTIONAL ACTIVATOR RHAS-RELATED"/>
    <property type="match status" value="1"/>
</dbReference>
<keyword evidence="4" id="KW-0804">Transcription</keyword>
<dbReference type="SUPFAM" id="SSF51215">
    <property type="entry name" value="Regulatory protein AraC"/>
    <property type="match status" value="1"/>
</dbReference>
<dbReference type="InterPro" id="IPR018060">
    <property type="entry name" value="HTH_AraC"/>
</dbReference>
<keyword evidence="3" id="KW-0010">Activator</keyword>
<reference evidence="6 7" key="1">
    <citation type="submission" date="2023-06" db="EMBL/GenBank/DDBJ databases">
        <authorList>
            <person name="Oyuntsetseg B."/>
            <person name="Kim S.B."/>
        </authorList>
    </citation>
    <scope>NUCLEOTIDE SEQUENCE [LARGE SCALE GENOMIC DNA]</scope>
    <source>
        <strain evidence="6 7">2-15</strain>
    </source>
</reference>
<dbReference type="Proteomes" id="UP001236014">
    <property type="component" value="Chromosome"/>
</dbReference>
<organism evidence="6 7">
    <name type="scientific">Amycolatopsis carbonis</name>
    <dbReference type="NCBI Taxonomy" id="715471"/>
    <lineage>
        <taxon>Bacteria</taxon>
        <taxon>Bacillati</taxon>
        <taxon>Actinomycetota</taxon>
        <taxon>Actinomycetes</taxon>
        <taxon>Pseudonocardiales</taxon>
        <taxon>Pseudonocardiaceae</taxon>
        <taxon>Amycolatopsis</taxon>
    </lineage>
</organism>
<dbReference type="InterPro" id="IPR009057">
    <property type="entry name" value="Homeodomain-like_sf"/>
</dbReference>
<dbReference type="SMART" id="SM00342">
    <property type="entry name" value="HTH_ARAC"/>
    <property type="match status" value="1"/>
</dbReference>
<evidence type="ECO:0000259" key="5">
    <source>
        <dbReference type="PROSITE" id="PS01124"/>
    </source>
</evidence>
<dbReference type="EMBL" id="CP127294">
    <property type="protein sequence ID" value="WIX82200.1"/>
    <property type="molecule type" value="Genomic_DNA"/>
</dbReference>
<dbReference type="Gene3D" id="1.10.10.60">
    <property type="entry name" value="Homeodomain-like"/>
    <property type="match status" value="1"/>
</dbReference>
<dbReference type="InterPro" id="IPR018062">
    <property type="entry name" value="HTH_AraC-typ_CS"/>
</dbReference>
<dbReference type="PROSITE" id="PS00041">
    <property type="entry name" value="HTH_ARAC_FAMILY_1"/>
    <property type="match status" value="1"/>
</dbReference>
<dbReference type="SUPFAM" id="SSF46689">
    <property type="entry name" value="Homeodomain-like"/>
    <property type="match status" value="1"/>
</dbReference>
<evidence type="ECO:0000256" key="4">
    <source>
        <dbReference type="ARBA" id="ARBA00023163"/>
    </source>
</evidence>
<dbReference type="InterPro" id="IPR035418">
    <property type="entry name" value="AraC-bd_2"/>
</dbReference>
<dbReference type="InterPro" id="IPR020449">
    <property type="entry name" value="Tscrpt_reg_AraC-type_HTH"/>
</dbReference>
<keyword evidence="2" id="KW-0238">DNA-binding</keyword>
<keyword evidence="7" id="KW-1185">Reference proteome</keyword>
<dbReference type="GO" id="GO:0003700">
    <property type="term" value="F:DNA-binding transcription factor activity"/>
    <property type="evidence" value="ECO:0007669"/>
    <property type="project" value="InterPro"/>
</dbReference>
<sequence length="322" mass="35379">MRHGEARSTTTAAHPEYNALGTSGWSALLAQSLLAFNVESDDPQHFRGYLRNRKIADVDFIEMATGCHVAHRSADTIARDCRPDYVLCLQVAGVGEFHQGSRTAVLQPGDLTVFDATRPATVVSSAEYRNVCIKFPQRLLRLPRSHVDQLTAARISARDGLAPATGALLMTLGHVMEDISGRTRYLAVRNALDLVSTMFESILDVSGDGGKTERNVIPGQIREYIDEHLGDPELSPAAIASAQFISLRKLQGIFQQNGTTVSAWIRTRRLERGRRDLVSSGELSVAAISRRWGFKTPSHFGRAFKDEYGVTPAEFRREASAG</sequence>
<dbReference type="InterPro" id="IPR050204">
    <property type="entry name" value="AraC_XylS_family_regulators"/>
</dbReference>
<dbReference type="InterPro" id="IPR037923">
    <property type="entry name" value="HTH-like"/>
</dbReference>
<gene>
    <name evidence="6" type="ORF">QRX50_16295</name>
</gene>
<dbReference type="GO" id="GO:0043565">
    <property type="term" value="F:sequence-specific DNA binding"/>
    <property type="evidence" value="ECO:0007669"/>
    <property type="project" value="InterPro"/>
</dbReference>
<evidence type="ECO:0000256" key="2">
    <source>
        <dbReference type="ARBA" id="ARBA00023125"/>
    </source>
</evidence>
<name>A0A9Y2IN51_9PSEU</name>
<protein>
    <submittedName>
        <fullName evidence="6">Helix-turn-helix domain-containing protein</fullName>
    </submittedName>
</protein>
<dbReference type="PANTHER" id="PTHR46796:SF6">
    <property type="entry name" value="ARAC SUBFAMILY"/>
    <property type="match status" value="1"/>
</dbReference>
<proteinExistence type="predicted"/>
<accession>A0A9Y2IN51</accession>
<dbReference type="AlphaFoldDB" id="A0A9Y2IN51"/>
<dbReference type="PRINTS" id="PR00032">
    <property type="entry name" value="HTHARAC"/>
</dbReference>
<dbReference type="KEGG" id="acab:QRX50_16295"/>
<dbReference type="Pfam" id="PF12833">
    <property type="entry name" value="HTH_18"/>
    <property type="match status" value="1"/>
</dbReference>
<evidence type="ECO:0000256" key="1">
    <source>
        <dbReference type="ARBA" id="ARBA00023015"/>
    </source>
</evidence>
<evidence type="ECO:0000313" key="7">
    <source>
        <dbReference type="Proteomes" id="UP001236014"/>
    </source>
</evidence>
<dbReference type="PROSITE" id="PS01124">
    <property type="entry name" value="HTH_ARAC_FAMILY_2"/>
    <property type="match status" value="1"/>
</dbReference>